<dbReference type="SUPFAM" id="SSF56112">
    <property type="entry name" value="Protein kinase-like (PK-like)"/>
    <property type="match status" value="1"/>
</dbReference>
<sequence length="812" mass="80687">MAARHLTTCNSLETLMEATVPGLQGGADAALLSKLSNCDGVAVPAAEPRLDRSSVAAGALQEGASAGSSLTQCAASQATAAVPSATEPTPQSAASAALPPAPLPLPLSPFNAMSAPFLDARTADERRGDLPLCYARLGGSHSCTFASSNHDADAVPVVCIAALSGEEPLRRPLLSRPASSSNGTAPQLAAAGGGGGAAGFTAPATGDAAPAAAAKLAAASTAGALLAAGRSALEAQQQQAAVAADDELQQSRPQEVASLRELLADVDNLIPMATTAPAFAPAGAVALRGAGTWQAKQAVVVKLVAGGGGSGWCRPDAPMLLGAVRAARLTARHPNLAPVLGVRALVVDQAVLHELRQLQHPAPPPPPAAGAGLGVAAWLSPAVAAAAGQEAGLVVGAGAASGVLNLLSSGVGVEAPAPAEGAAAGAAAGALRPMGRLQRFLKYSPLGPPLPAATAAGVSASAATPLPASAASGAPLPHHTLQQQQQDQTPGLLQAQQQQQQPRTEPHLLPVLRALARLRVAPGGCVVAVITQMCDMGNLATLACAAESAFRPSRTWPLHVAHRALLRTAREVSAALSALHAAGVPHGCLTPSNVLIQSSDADRRGFIARVADAGSPALSDAATNPLASVTPRMLLLPPESLTTAGGASSSLGPGGASGSSTLDSAAVSSSCCAPAAAAASAAGAASSGATAQQTHTTVVAPAPPPPLAFAADVFSFGMLLYIMAAGQLPYADEHLVPALVGIAMDGRRPEWPTSACGQPLHPHLEPLYRACVAADPAQRPSAQQVYHRICHIEAQLKAAKAARSTTRAQQAA</sequence>
<dbReference type="EMBL" id="JAEHOC010000028">
    <property type="protein sequence ID" value="KAG2430136.1"/>
    <property type="molecule type" value="Genomic_DNA"/>
</dbReference>
<feature type="domain" description="Protein kinase" evidence="2">
    <location>
        <begin position="389"/>
        <end position="794"/>
    </location>
</feature>
<protein>
    <recommendedName>
        <fullName evidence="2">Protein kinase domain-containing protein</fullName>
    </recommendedName>
</protein>
<feature type="region of interest" description="Disordered" evidence="1">
    <location>
        <begin position="466"/>
        <end position="505"/>
    </location>
</feature>
<dbReference type="AlphaFoldDB" id="A0A835VYY0"/>
<gene>
    <name evidence="3" type="ORF">HXX76_010235</name>
</gene>
<dbReference type="InterPro" id="IPR000719">
    <property type="entry name" value="Prot_kinase_dom"/>
</dbReference>
<reference evidence="3" key="1">
    <citation type="journal article" date="2020" name="bioRxiv">
        <title>Comparative genomics of Chlamydomonas.</title>
        <authorList>
            <person name="Craig R.J."/>
            <person name="Hasan A.R."/>
            <person name="Ness R.W."/>
            <person name="Keightley P.D."/>
        </authorList>
    </citation>
    <scope>NUCLEOTIDE SEQUENCE</scope>
    <source>
        <strain evidence="3">SAG 7.73</strain>
    </source>
</reference>
<feature type="compositionally biased region" description="Low complexity" evidence="1">
    <location>
        <begin position="172"/>
        <end position="190"/>
    </location>
</feature>
<dbReference type="PANTHER" id="PTHR44329">
    <property type="entry name" value="SERINE/THREONINE-PROTEIN KINASE TNNI3K-RELATED"/>
    <property type="match status" value="1"/>
</dbReference>
<dbReference type="GO" id="GO:0004674">
    <property type="term" value="F:protein serine/threonine kinase activity"/>
    <property type="evidence" value="ECO:0007669"/>
    <property type="project" value="TreeGrafter"/>
</dbReference>
<evidence type="ECO:0000256" key="1">
    <source>
        <dbReference type="SAM" id="MobiDB-lite"/>
    </source>
</evidence>
<feature type="region of interest" description="Disordered" evidence="1">
    <location>
        <begin position="81"/>
        <end position="100"/>
    </location>
</feature>
<dbReference type="PANTHER" id="PTHR44329:SF214">
    <property type="entry name" value="PROTEIN KINASE DOMAIN-CONTAINING PROTEIN"/>
    <property type="match status" value="1"/>
</dbReference>
<dbReference type="Gene3D" id="1.10.510.10">
    <property type="entry name" value="Transferase(Phosphotransferase) domain 1"/>
    <property type="match status" value="1"/>
</dbReference>
<evidence type="ECO:0000259" key="2">
    <source>
        <dbReference type="PROSITE" id="PS50011"/>
    </source>
</evidence>
<feature type="compositionally biased region" description="Low complexity" evidence="1">
    <location>
        <begin position="81"/>
        <end position="98"/>
    </location>
</feature>
<proteinExistence type="predicted"/>
<organism evidence="3 4">
    <name type="scientific">Chlamydomonas incerta</name>
    <dbReference type="NCBI Taxonomy" id="51695"/>
    <lineage>
        <taxon>Eukaryota</taxon>
        <taxon>Viridiplantae</taxon>
        <taxon>Chlorophyta</taxon>
        <taxon>core chlorophytes</taxon>
        <taxon>Chlorophyceae</taxon>
        <taxon>CS clade</taxon>
        <taxon>Chlamydomonadales</taxon>
        <taxon>Chlamydomonadaceae</taxon>
        <taxon>Chlamydomonas</taxon>
    </lineage>
</organism>
<comment type="caution">
    <text evidence="3">The sequence shown here is derived from an EMBL/GenBank/DDBJ whole genome shotgun (WGS) entry which is preliminary data.</text>
</comment>
<evidence type="ECO:0000313" key="3">
    <source>
        <dbReference type="EMBL" id="KAG2430136.1"/>
    </source>
</evidence>
<evidence type="ECO:0000313" key="4">
    <source>
        <dbReference type="Proteomes" id="UP000650467"/>
    </source>
</evidence>
<accession>A0A835VYY0</accession>
<dbReference type="PROSITE" id="PS50011">
    <property type="entry name" value="PROTEIN_KINASE_DOM"/>
    <property type="match status" value="1"/>
</dbReference>
<dbReference type="InterPro" id="IPR051681">
    <property type="entry name" value="Ser/Thr_Kinases-Pseudokinases"/>
</dbReference>
<dbReference type="Proteomes" id="UP000650467">
    <property type="component" value="Unassembled WGS sequence"/>
</dbReference>
<feature type="region of interest" description="Disordered" evidence="1">
    <location>
        <begin position="172"/>
        <end position="196"/>
    </location>
</feature>
<dbReference type="InterPro" id="IPR011009">
    <property type="entry name" value="Kinase-like_dom_sf"/>
</dbReference>
<name>A0A835VYY0_CHLIN</name>
<dbReference type="GO" id="GO:0005524">
    <property type="term" value="F:ATP binding"/>
    <property type="evidence" value="ECO:0007669"/>
    <property type="project" value="InterPro"/>
</dbReference>
<dbReference type="OrthoDB" id="547933at2759"/>
<keyword evidence="4" id="KW-1185">Reference proteome</keyword>